<feature type="region of interest" description="Disordered" evidence="1">
    <location>
        <begin position="132"/>
        <end position="154"/>
    </location>
</feature>
<reference evidence="3 4" key="1">
    <citation type="submission" date="2020-07" db="EMBL/GenBank/DDBJ databases">
        <title>Genomic diversity of species in the Neisseriaceae family.</title>
        <authorList>
            <person name="Vincent A.T."/>
            <person name="Bernet E."/>
            <person name="Veyrier F.J."/>
        </authorList>
    </citation>
    <scope>NUCLEOTIDE SEQUENCE [LARGE SCALE GENOMIC DNA]</scope>
    <source>
        <strain evidence="3 4">DSM 22244</strain>
    </source>
</reference>
<dbReference type="PANTHER" id="PTHR35335">
    <property type="entry name" value="UPF0716 PROTEIN FXSA"/>
    <property type="match status" value="1"/>
</dbReference>
<dbReference type="Proteomes" id="UP000514752">
    <property type="component" value="Chromosome"/>
</dbReference>
<gene>
    <name evidence="3" type="ORF">H3L94_00090</name>
</gene>
<keyword evidence="2" id="KW-0472">Membrane</keyword>
<dbReference type="NCBIfam" id="NF008528">
    <property type="entry name" value="PRK11463.1-2"/>
    <property type="match status" value="1"/>
</dbReference>
<feature type="compositionally biased region" description="Polar residues" evidence="1">
    <location>
        <begin position="135"/>
        <end position="146"/>
    </location>
</feature>
<sequence length="154" mass="16705">MPYLGLALLALLLAEVASIVLMADWLGGLPTLLLMALSFAAGLLMLRNLGFSSVMLAGSLFGRQGKVSFYQLLWPLRYIVAALMLMSPGFASTVVALVLLLPIKGGPAAVQTGRGFDRRFGHQPDDVIEGDFQTVRPQQQTQTEEQNALEDKTR</sequence>
<feature type="transmembrane region" description="Helical" evidence="2">
    <location>
        <begin position="32"/>
        <end position="57"/>
    </location>
</feature>
<evidence type="ECO:0000313" key="3">
    <source>
        <dbReference type="EMBL" id="QMT40517.1"/>
    </source>
</evidence>
<dbReference type="KEGG" id="nsg:H3L94_00090"/>
<keyword evidence="2" id="KW-1133">Transmembrane helix</keyword>
<evidence type="ECO:0000256" key="1">
    <source>
        <dbReference type="SAM" id="MobiDB-lite"/>
    </source>
</evidence>
<dbReference type="EMBL" id="CP059567">
    <property type="protein sequence ID" value="QMT40517.1"/>
    <property type="molecule type" value="Genomic_DNA"/>
</dbReference>
<dbReference type="InterPro" id="IPR007313">
    <property type="entry name" value="FxsA"/>
</dbReference>
<keyword evidence="2" id="KW-0812">Transmembrane</keyword>
<organism evidence="3 4">
    <name type="scientific">Neisseria shayeganii</name>
    <dbReference type="NCBI Taxonomy" id="607712"/>
    <lineage>
        <taxon>Bacteria</taxon>
        <taxon>Pseudomonadati</taxon>
        <taxon>Pseudomonadota</taxon>
        <taxon>Betaproteobacteria</taxon>
        <taxon>Neisseriales</taxon>
        <taxon>Neisseriaceae</taxon>
        <taxon>Neisseria</taxon>
    </lineage>
</organism>
<feature type="transmembrane region" description="Helical" evidence="2">
    <location>
        <begin position="78"/>
        <end position="101"/>
    </location>
</feature>
<dbReference type="Pfam" id="PF04186">
    <property type="entry name" value="FxsA"/>
    <property type="match status" value="1"/>
</dbReference>
<protein>
    <submittedName>
        <fullName evidence="3">FxsA family protein</fullName>
    </submittedName>
</protein>
<proteinExistence type="predicted"/>
<name>A0A7D7N9F8_9NEIS</name>
<evidence type="ECO:0000313" key="4">
    <source>
        <dbReference type="Proteomes" id="UP000514752"/>
    </source>
</evidence>
<dbReference type="PANTHER" id="PTHR35335:SF1">
    <property type="entry name" value="UPF0716 PROTEIN FXSA"/>
    <property type="match status" value="1"/>
</dbReference>
<dbReference type="RefSeq" id="WP_182122168.1">
    <property type="nucleotide sequence ID" value="NZ_CP059567.1"/>
</dbReference>
<evidence type="ECO:0000256" key="2">
    <source>
        <dbReference type="SAM" id="Phobius"/>
    </source>
</evidence>
<dbReference type="GO" id="GO:0016020">
    <property type="term" value="C:membrane"/>
    <property type="evidence" value="ECO:0007669"/>
    <property type="project" value="InterPro"/>
</dbReference>
<dbReference type="AlphaFoldDB" id="A0A7D7N9F8"/>
<accession>A0A7D7N9F8</accession>